<name>A0A0A9A0Y0_ARUDO</name>
<protein>
    <submittedName>
        <fullName evidence="1">Uncharacterized protein</fullName>
    </submittedName>
</protein>
<reference evidence="1" key="2">
    <citation type="journal article" date="2015" name="Data Brief">
        <title>Shoot transcriptome of the giant reed, Arundo donax.</title>
        <authorList>
            <person name="Barrero R.A."/>
            <person name="Guerrero F.D."/>
            <person name="Moolhuijzen P."/>
            <person name="Goolsby J.A."/>
            <person name="Tidwell J."/>
            <person name="Bellgard S.E."/>
            <person name="Bellgard M.I."/>
        </authorList>
    </citation>
    <scope>NUCLEOTIDE SEQUENCE</scope>
    <source>
        <tissue evidence="1">Shoot tissue taken approximately 20 cm above the soil surface</tissue>
    </source>
</reference>
<dbReference type="AlphaFoldDB" id="A0A0A9A0Y0"/>
<reference evidence="1" key="1">
    <citation type="submission" date="2014-09" db="EMBL/GenBank/DDBJ databases">
        <authorList>
            <person name="Magalhaes I.L.F."/>
            <person name="Oliveira U."/>
            <person name="Santos F.R."/>
            <person name="Vidigal T.H.D.A."/>
            <person name="Brescovit A.D."/>
            <person name="Santos A.J."/>
        </authorList>
    </citation>
    <scope>NUCLEOTIDE SEQUENCE</scope>
    <source>
        <tissue evidence="1">Shoot tissue taken approximately 20 cm above the soil surface</tissue>
    </source>
</reference>
<accession>A0A0A9A0Y0</accession>
<proteinExistence type="predicted"/>
<evidence type="ECO:0000313" key="1">
    <source>
        <dbReference type="EMBL" id="JAD40697.1"/>
    </source>
</evidence>
<sequence length="46" mass="5417">MYWQPLHPEYFLRLAVVANQQSFWSTYLNGGRAFFVRPGIEKTSPI</sequence>
<organism evidence="1">
    <name type="scientific">Arundo donax</name>
    <name type="common">Giant reed</name>
    <name type="synonym">Donax arundinaceus</name>
    <dbReference type="NCBI Taxonomy" id="35708"/>
    <lineage>
        <taxon>Eukaryota</taxon>
        <taxon>Viridiplantae</taxon>
        <taxon>Streptophyta</taxon>
        <taxon>Embryophyta</taxon>
        <taxon>Tracheophyta</taxon>
        <taxon>Spermatophyta</taxon>
        <taxon>Magnoliopsida</taxon>
        <taxon>Liliopsida</taxon>
        <taxon>Poales</taxon>
        <taxon>Poaceae</taxon>
        <taxon>PACMAD clade</taxon>
        <taxon>Arundinoideae</taxon>
        <taxon>Arundineae</taxon>
        <taxon>Arundo</taxon>
    </lineage>
</organism>
<dbReference type="EMBL" id="GBRH01257198">
    <property type="protein sequence ID" value="JAD40697.1"/>
    <property type="molecule type" value="Transcribed_RNA"/>
</dbReference>